<protein>
    <submittedName>
        <fullName evidence="3">Non-canonical purine NTP pyrophosphatase</fullName>
    </submittedName>
</protein>
<dbReference type="EMBL" id="VZON01000033">
    <property type="protein sequence ID" value="KAB0609890.1"/>
    <property type="molecule type" value="Genomic_DNA"/>
</dbReference>
<dbReference type="AlphaFoldDB" id="A0AAV6EBN9"/>
<gene>
    <name evidence="3" type="ORF">F7P66_09310</name>
</gene>
<keyword evidence="1" id="KW-0378">Hydrolase</keyword>
<evidence type="ECO:0000256" key="1">
    <source>
        <dbReference type="ARBA" id="ARBA00022801"/>
    </source>
</evidence>
<keyword evidence="2" id="KW-0546">Nucleotide metabolism</keyword>
<organism evidence="3 4">
    <name type="scientific">Campylobacter hyointestinalis subsp. lawsonii</name>
    <dbReference type="NCBI Taxonomy" id="91353"/>
    <lineage>
        <taxon>Bacteria</taxon>
        <taxon>Pseudomonadati</taxon>
        <taxon>Campylobacterota</taxon>
        <taxon>Epsilonproteobacteria</taxon>
        <taxon>Campylobacterales</taxon>
        <taxon>Campylobacteraceae</taxon>
        <taxon>Campylobacter</taxon>
    </lineage>
</organism>
<reference evidence="3 4" key="1">
    <citation type="submission" date="2019-09" db="EMBL/GenBank/DDBJ databases">
        <title>Draft genome sequences of 48 bacterial type strains from the CCUG.</title>
        <authorList>
            <person name="Tunovic T."/>
            <person name="Pineiro-Iglesias B."/>
            <person name="Unosson C."/>
            <person name="Inganas E."/>
            <person name="Ohlen M."/>
            <person name="Cardew S."/>
            <person name="Jensie-Markopoulos S."/>
            <person name="Salva-Serra F."/>
            <person name="Jaen-Luchoro D."/>
            <person name="Karlsson R."/>
            <person name="Svensson-Stadler L."/>
            <person name="Chun J."/>
            <person name="Moore E."/>
        </authorList>
    </citation>
    <scope>NUCLEOTIDE SEQUENCE [LARGE SCALE GENOMIC DNA]</scope>
    <source>
        <strain evidence="3 4">CCUG 34538</strain>
    </source>
</reference>
<sequence>GFGYDPLFIPKNFSKTLGELDFEVKQKFSHRSKALDLAKKVLDVIL</sequence>
<dbReference type="RefSeq" id="WP_282958636.1">
    <property type="nucleotide sequence ID" value="NZ_VZON01000033.1"/>
</dbReference>
<proteinExistence type="predicted"/>
<dbReference type="Gene3D" id="3.90.950.10">
    <property type="match status" value="1"/>
</dbReference>
<name>A0AAV6EBN9_CAMHY</name>
<dbReference type="Pfam" id="PF01725">
    <property type="entry name" value="Ham1p_like"/>
    <property type="match status" value="1"/>
</dbReference>
<dbReference type="GO" id="GO:0009117">
    <property type="term" value="P:nucleotide metabolic process"/>
    <property type="evidence" value="ECO:0007669"/>
    <property type="project" value="UniProtKB-KW"/>
</dbReference>
<dbReference type="GO" id="GO:0047429">
    <property type="term" value="F:nucleoside triphosphate diphosphatase activity"/>
    <property type="evidence" value="ECO:0007669"/>
    <property type="project" value="InterPro"/>
</dbReference>
<comment type="caution">
    <text evidence="3">The sequence shown here is derived from an EMBL/GenBank/DDBJ whole genome shotgun (WGS) entry which is preliminary data.</text>
</comment>
<dbReference type="InterPro" id="IPR002637">
    <property type="entry name" value="RdgB/HAM1"/>
</dbReference>
<dbReference type="InterPro" id="IPR029001">
    <property type="entry name" value="ITPase-like_fam"/>
</dbReference>
<accession>A0AAV6EBN9</accession>
<evidence type="ECO:0000313" key="4">
    <source>
        <dbReference type="Proteomes" id="UP000423641"/>
    </source>
</evidence>
<evidence type="ECO:0000313" key="3">
    <source>
        <dbReference type="EMBL" id="KAB0609890.1"/>
    </source>
</evidence>
<dbReference type="SUPFAM" id="SSF52972">
    <property type="entry name" value="ITPase-like"/>
    <property type="match status" value="1"/>
</dbReference>
<feature type="non-terminal residue" evidence="3">
    <location>
        <position position="1"/>
    </location>
</feature>
<evidence type="ECO:0000256" key="2">
    <source>
        <dbReference type="ARBA" id="ARBA00023080"/>
    </source>
</evidence>
<dbReference type="GO" id="GO:0009143">
    <property type="term" value="P:nucleoside triphosphate catabolic process"/>
    <property type="evidence" value="ECO:0007669"/>
    <property type="project" value="InterPro"/>
</dbReference>
<dbReference type="Proteomes" id="UP000423641">
    <property type="component" value="Unassembled WGS sequence"/>
</dbReference>